<dbReference type="Pfam" id="PF13962">
    <property type="entry name" value="PGG"/>
    <property type="match status" value="1"/>
</dbReference>
<dbReference type="InterPro" id="IPR026961">
    <property type="entry name" value="PGG_dom"/>
</dbReference>
<reference evidence="3" key="1">
    <citation type="submission" date="2023-10" db="EMBL/GenBank/DDBJ databases">
        <authorList>
            <person name="Domelevo Entfellner J.-B."/>
        </authorList>
    </citation>
    <scope>NUCLEOTIDE SEQUENCE</scope>
</reference>
<sequence length="204" mass="23127">MKTMRNKYGFTPKELFHRSHKELHKESVSELKALANTLILVATLIITVGISVAITIPIKDIDSTDTPIFRKKTWYTIFFVSIGVETCFCASSILFYASAIFPSNMVPKDESVRLKENKVRFGSVSLLVSAGFMLFASISGATLIFTFMSNWGPYFTFGLGFMAFMVHFALDHRLWNHFISRIMLTFSNVARAKLPRFMANPQDI</sequence>
<proteinExistence type="predicted"/>
<dbReference type="AlphaFoldDB" id="A0AA86VJY0"/>
<feature type="transmembrane region" description="Helical" evidence="1">
    <location>
        <begin position="151"/>
        <end position="170"/>
    </location>
</feature>
<evidence type="ECO:0000256" key="1">
    <source>
        <dbReference type="SAM" id="Phobius"/>
    </source>
</evidence>
<feature type="domain" description="PGG" evidence="2">
    <location>
        <begin position="30"/>
        <end position="142"/>
    </location>
</feature>
<feature type="transmembrane region" description="Helical" evidence="1">
    <location>
        <begin position="121"/>
        <end position="145"/>
    </location>
</feature>
<dbReference type="PANTHER" id="PTHR24177">
    <property type="entry name" value="CASKIN"/>
    <property type="match status" value="1"/>
</dbReference>
<dbReference type="EMBL" id="OY731403">
    <property type="protein sequence ID" value="CAJ1961997.1"/>
    <property type="molecule type" value="Genomic_DNA"/>
</dbReference>
<evidence type="ECO:0000259" key="2">
    <source>
        <dbReference type="Pfam" id="PF13962"/>
    </source>
</evidence>
<accession>A0AA86VJY0</accession>
<evidence type="ECO:0000313" key="4">
    <source>
        <dbReference type="Proteomes" id="UP001189624"/>
    </source>
</evidence>
<organism evidence="3 4">
    <name type="scientific">Sphenostylis stenocarpa</name>
    <dbReference type="NCBI Taxonomy" id="92480"/>
    <lineage>
        <taxon>Eukaryota</taxon>
        <taxon>Viridiplantae</taxon>
        <taxon>Streptophyta</taxon>
        <taxon>Embryophyta</taxon>
        <taxon>Tracheophyta</taxon>
        <taxon>Spermatophyta</taxon>
        <taxon>Magnoliopsida</taxon>
        <taxon>eudicotyledons</taxon>
        <taxon>Gunneridae</taxon>
        <taxon>Pentapetalae</taxon>
        <taxon>rosids</taxon>
        <taxon>fabids</taxon>
        <taxon>Fabales</taxon>
        <taxon>Fabaceae</taxon>
        <taxon>Papilionoideae</taxon>
        <taxon>50 kb inversion clade</taxon>
        <taxon>NPAAA clade</taxon>
        <taxon>indigoferoid/millettioid clade</taxon>
        <taxon>Phaseoleae</taxon>
        <taxon>Sphenostylis</taxon>
    </lineage>
</organism>
<feature type="transmembrane region" description="Helical" evidence="1">
    <location>
        <begin position="33"/>
        <end position="54"/>
    </location>
</feature>
<feature type="transmembrane region" description="Helical" evidence="1">
    <location>
        <begin position="74"/>
        <end position="101"/>
    </location>
</feature>
<evidence type="ECO:0000313" key="3">
    <source>
        <dbReference type="EMBL" id="CAJ1961997.1"/>
    </source>
</evidence>
<dbReference type="Gramene" id="rna-AYBTSS11_LOCUS19015">
    <property type="protein sequence ID" value="CAJ1961997.1"/>
    <property type="gene ID" value="gene-AYBTSS11_LOCUS19015"/>
</dbReference>
<protein>
    <recommendedName>
        <fullName evidence="2">PGG domain-containing protein</fullName>
    </recommendedName>
</protein>
<dbReference type="PANTHER" id="PTHR24177:SF473">
    <property type="entry name" value="PROTEIN, PUTATIVE-RELATED"/>
    <property type="match status" value="1"/>
</dbReference>
<keyword evidence="1" id="KW-0812">Transmembrane</keyword>
<keyword evidence="4" id="KW-1185">Reference proteome</keyword>
<keyword evidence="1" id="KW-1133">Transmembrane helix</keyword>
<dbReference type="Proteomes" id="UP001189624">
    <property type="component" value="Chromosome 6"/>
</dbReference>
<keyword evidence="1" id="KW-0472">Membrane</keyword>
<dbReference type="GO" id="GO:0016020">
    <property type="term" value="C:membrane"/>
    <property type="evidence" value="ECO:0007669"/>
    <property type="project" value="TreeGrafter"/>
</dbReference>
<name>A0AA86VJY0_9FABA</name>
<gene>
    <name evidence="3" type="ORF">AYBTSS11_LOCUS19015</name>
</gene>